<name>A0ABN3TL44_9ACTN</name>
<dbReference type="EMBL" id="BAAASK010000060">
    <property type="protein sequence ID" value="GAA2705331.1"/>
    <property type="molecule type" value="Genomic_DNA"/>
</dbReference>
<gene>
    <name evidence="1" type="ORF">GCM10010310_80310</name>
</gene>
<evidence type="ECO:0000313" key="2">
    <source>
        <dbReference type="Proteomes" id="UP001499989"/>
    </source>
</evidence>
<keyword evidence="2" id="KW-1185">Reference proteome</keyword>
<protein>
    <submittedName>
        <fullName evidence="1">Uncharacterized protein</fullName>
    </submittedName>
</protein>
<comment type="caution">
    <text evidence="1">The sequence shown here is derived from an EMBL/GenBank/DDBJ whole genome shotgun (WGS) entry which is preliminary data.</text>
</comment>
<evidence type="ECO:0000313" key="1">
    <source>
        <dbReference type="EMBL" id="GAA2705331.1"/>
    </source>
</evidence>
<sequence length="144" mass="14960">MLGVLPLAGTASAGPRPAQRPEGTNVTAAAALGGPAVRESRYDLGDQAFAPPPGLGYEGRSEVAATVYRPAELGSRVLPLVVMEHGSWETCADAGAAADREQAVRAEAAGDEVCRVIQRLGLLLALEPSRAASDAPKRQCLSRW</sequence>
<reference evidence="1 2" key="1">
    <citation type="journal article" date="2019" name="Int. J. Syst. Evol. Microbiol.">
        <title>The Global Catalogue of Microorganisms (GCM) 10K type strain sequencing project: providing services to taxonomists for standard genome sequencing and annotation.</title>
        <authorList>
            <consortium name="The Broad Institute Genomics Platform"/>
            <consortium name="The Broad Institute Genome Sequencing Center for Infectious Disease"/>
            <person name="Wu L."/>
            <person name="Ma J."/>
        </authorList>
    </citation>
    <scope>NUCLEOTIDE SEQUENCE [LARGE SCALE GENOMIC DNA]</scope>
    <source>
        <strain evidence="1 2">JCM 4531</strain>
    </source>
</reference>
<organism evidence="1 2">
    <name type="scientific">Streptomyces violaceolatus</name>
    <dbReference type="NCBI Taxonomy" id="67378"/>
    <lineage>
        <taxon>Bacteria</taxon>
        <taxon>Bacillati</taxon>
        <taxon>Actinomycetota</taxon>
        <taxon>Actinomycetes</taxon>
        <taxon>Kitasatosporales</taxon>
        <taxon>Streptomycetaceae</taxon>
        <taxon>Streptomyces</taxon>
        <taxon>Streptomyces violaceoruber group</taxon>
    </lineage>
</organism>
<proteinExistence type="predicted"/>
<accession>A0ABN3TL44</accession>
<dbReference type="Proteomes" id="UP001499989">
    <property type="component" value="Unassembled WGS sequence"/>
</dbReference>